<protein>
    <submittedName>
        <fullName evidence="1">Uncharacterized protein</fullName>
    </submittedName>
</protein>
<sequence length="210" mass="24615">MDESDESQKDSPKRDPVNYITPGLEDFEFAPALVQQKELCREELVSMVKAIAETKGFKLKLPYADRKDKHMITTVNFYCHKFRAQNKDPASYCQFRVVYKSVRAPTISPIDGKVRSAFRLQKTTEYHNHPLDHFVTGNYYHDRQFTAPIQPQYGLRLNLPCYSDRSTRETTRSSVSVEKERPEKVMFKQEQYVNTQMKSEDIYLTQKHST</sequence>
<evidence type="ECO:0000313" key="2">
    <source>
        <dbReference type="Proteomes" id="UP000785679"/>
    </source>
</evidence>
<dbReference type="AlphaFoldDB" id="A0A8J8NNQ7"/>
<gene>
    <name evidence="1" type="ORF">FGO68_gene7245</name>
</gene>
<organism evidence="1 2">
    <name type="scientific">Halteria grandinella</name>
    <dbReference type="NCBI Taxonomy" id="5974"/>
    <lineage>
        <taxon>Eukaryota</taxon>
        <taxon>Sar</taxon>
        <taxon>Alveolata</taxon>
        <taxon>Ciliophora</taxon>
        <taxon>Intramacronucleata</taxon>
        <taxon>Spirotrichea</taxon>
        <taxon>Stichotrichia</taxon>
        <taxon>Sporadotrichida</taxon>
        <taxon>Halteriidae</taxon>
        <taxon>Halteria</taxon>
    </lineage>
</organism>
<reference evidence="1" key="1">
    <citation type="submission" date="2019-06" db="EMBL/GenBank/DDBJ databases">
        <authorList>
            <person name="Zheng W."/>
        </authorList>
    </citation>
    <scope>NUCLEOTIDE SEQUENCE</scope>
    <source>
        <strain evidence="1">QDHG01</strain>
    </source>
</reference>
<comment type="caution">
    <text evidence="1">The sequence shown here is derived from an EMBL/GenBank/DDBJ whole genome shotgun (WGS) entry which is preliminary data.</text>
</comment>
<evidence type="ECO:0000313" key="1">
    <source>
        <dbReference type="EMBL" id="TNV78238.1"/>
    </source>
</evidence>
<accession>A0A8J8NNQ7</accession>
<dbReference type="Proteomes" id="UP000785679">
    <property type="component" value="Unassembled WGS sequence"/>
</dbReference>
<name>A0A8J8NNQ7_HALGN</name>
<dbReference type="EMBL" id="RRYP01010672">
    <property type="protein sequence ID" value="TNV78238.1"/>
    <property type="molecule type" value="Genomic_DNA"/>
</dbReference>
<keyword evidence="2" id="KW-1185">Reference proteome</keyword>
<proteinExistence type="predicted"/>